<dbReference type="GO" id="GO:0046983">
    <property type="term" value="F:protein dimerization activity"/>
    <property type="evidence" value="ECO:0007669"/>
    <property type="project" value="InterPro"/>
</dbReference>
<keyword evidence="2 7" id="KW-0808">Transferase</keyword>
<dbReference type="RefSeq" id="WP_246062437.1">
    <property type="nucleotide sequence ID" value="NZ_VFQC01000002.1"/>
</dbReference>
<reference evidence="7 8" key="1">
    <citation type="submission" date="2019-06" db="EMBL/GenBank/DDBJ databases">
        <title>Sequencing the genomes of 1000 actinobacteria strains.</title>
        <authorList>
            <person name="Klenk H.-P."/>
        </authorList>
    </citation>
    <scope>NUCLEOTIDE SEQUENCE [LARGE SCALE GENOMIC DNA]</scope>
    <source>
        <strain evidence="7 8">DSM 45015</strain>
    </source>
</reference>
<keyword evidence="3" id="KW-0949">S-adenosyl-L-methionine</keyword>
<feature type="active site" description="Proton acceptor" evidence="4">
    <location>
        <position position="247"/>
    </location>
</feature>
<gene>
    <name evidence="7" type="ORF">FHX37_3780</name>
</gene>
<name>A0A543N9C4_9ACTN</name>
<evidence type="ECO:0000256" key="4">
    <source>
        <dbReference type="PIRSR" id="PIRSR005739-1"/>
    </source>
</evidence>
<keyword evidence="8" id="KW-1185">Reference proteome</keyword>
<organism evidence="7 8">
    <name type="scientific">Haloactinospora alba</name>
    <dbReference type="NCBI Taxonomy" id="405555"/>
    <lineage>
        <taxon>Bacteria</taxon>
        <taxon>Bacillati</taxon>
        <taxon>Actinomycetota</taxon>
        <taxon>Actinomycetes</taxon>
        <taxon>Streptosporangiales</taxon>
        <taxon>Nocardiopsidaceae</taxon>
        <taxon>Haloactinospora</taxon>
    </lineage>
</organism>
<dbReference type="PANTHER" id="PTHR43712">
    <property type="entry name" value="PUTATIVE (AFU_ORTHOLOGUE AFUA_4G14580)-RELATED"/>
    <property type="match status" value="1"/>
</dbReference>
<dbReference type="PANTHER" id="PTHR43712:SF2">
    <property type="entry name" value="O-METHYLTRANSFERASE CICE"/>
    <property type="match status" value="1"/>
</dbReference>
<dbReference type="Pfam" id="PF08100">
    <property type="entry name" value="Dimerisation"/>
    <property type="match status" value="1"/>
</dbReference>
<comment type="caution">
    <text evidence="7">The sequence shown here is derived from an EMBL/GenBank/DDBJ whole genome shotgun (WGS) entry which is preliminary data.</text>
</comment>
<dbReference type="InterPro" id="IPR036390">
    <property type="entry name" value="WH_DNA-bd_sf"/>
</dbReference>
<dbReference type="Gene3D" id="3.40.50.150">
    <property type="entry name" value="Vaccinia Virus protein VP39"/>
    <property type="match status" value="1"/>
</dbReference>
<dbReference type="CDD" id="cd02440">
    <property type="entry name" value="AdoMet_MTases"/>
    <property type="match status" value="1"/>
</dbReference>
<feature type="domain" description="O-methyltransferase C-terminal" evidence="5">
    <location>
        <begin position="127"/>
        <end position="319"/>
    </location>
</feature>
<evidence type="ECO:0000256" key="2">
    <source>
        <dbReference type="ARBA" id="ARBA00022679"/>
    </source>
</evidence>
<feature type="domain" description="O-methyltransferase dimerisation" evidence="6">
    <location>
        <begin position="25"/>
        <end position="86"/>
    </location>
</feature>
<dbReference type="SUPFAM" id="SSF53335">
    <property type="entry name" value="S-adenosyl-L-methionine-dependent methyltransferases"/>
    <property type="match status" value="1"/>
</dbReference>
<keyword evidence="1 7" id="KW-0489">Methyltransferase</keyword>
<evidence type="ECO:0000256" key="3">
    <source>
        <dbReference type="ARBA" id="ARBA00022691"/>
    </source>
</evidence>
<dbReference type="SUPFAM" id="SSF46785">
    <property type="entry name" value="Winged helix' DNA-binding domain"/>
    <property type="match status" value="1"/>
</dbReference>
<dbReference type="Gene3D" id="1.10.287.1350">
    <property type="match status" value="1"/>
</dbReference>
<sequence>MADDAGEAEHAYGLLEMDDQLIHARAVQIVAELGIADLLADGPRSSEEIAAATSSDPDACYRMLRMLTTRGILTETRPRTFGLTPRGGPLRSDHPYSVRHTLRLNGAVVPLVIDGAQHSLRTGEPTLPAVTGESFYEHLEREPEHAALFDAAMSELTRAMLPSLLAAYAFTGHVVDVGAGTGTLLRGILRATPAASGTAFDTPRLTESAREAIRRDGLEDRCVFTGGDFFTEVPPGGDLYVLKWVLHNWPDEQAAAILRRCRQAMPDRARLLVIEAVLPEPGTDAPGPAATMDVSMLVVPGGRERTEEQYAALLADAGLRLQRVVSAGSRNSVLESRPV</sequence>
<dbReference type="PIRSF" id="PIRSF005739">
    <property type="entry name" value="O-mtase"/>
    <property type="match status" value="1"/>
</dbReference>
<dbReference type="Proteomes" id="UP000317422">
    <property type="component" value="Unassembled WGS sequence"/>
</dbReference>
<protein>
    <submittedName>
        <fullName evidence="7">O-methyltransferase</fullName>
    </submittedName>
</protein>
<dbReference type="PROSITE" id="PS51683">
    <property type="entry name" value="SAM_OMT_II"/>
    <property type="match status" value="1"/>
</dbReference>
<dbReference type="AlphaFoldDB" id="A0A543N9C4"/>
<dbReference type="GO" id="GO:0032259">
    <property type="term" value="P:methylation"/>
    <property type="evidence" value="ECO:0007669"/>
    <property type="project" value="UniProtKB-KW"/>
</dbReference>
<proteinExistence type="predicted"/>
<dbReference type="Pfam" id="PF00891">
    <property type="entry name" value="Methyltransf_2"/>
    <property type="match status" value="1"/>
</dbReference>
<dbReference type="InterPro" id="IPR016461">
    <property type="entry name" value="COMT-like"/>
</dbReference>
<accession>A0A543N9C4</accession>
<evidence type="ECO:0000259" key="6">
    <source>
        <dbReference type="Pfam" id="PF08100"/>
    </source>
</evidence>
<dbReference type="Gene3D" id="1.10.10.10">
    <property type="entry name" value="Winged helix-like DNA-binding domain superfamily/Winged helix DNA-binding domain"/>
    <property type="match status" value="1"/>
</dbReference>
<evidence type="ECO:0000313" key="8">
    <source>
        <dbReference type="Proteomes" id="UP000317422"/>
    </source>
</evidence>
<dbReference type="InterPro" id="IPR012967">
    <property type="entry name" value="COMT_dimerisation"/>
</dbReference>
<evidence type="ECO:0000256" key="1">
    <source>
        <dbReference type="ARBA" id="ARBA00022603"/>
    </source>
</evidence>
<evidence type="ECO:0000313" key="7">
    <source>
        <dbReference type="EMBL" id="TQN28435.1"/>
    </source>
</evidence>
<dbReference type="InterPro" id="IPR036388">
    <property type="entry name" value="WH-like_DNA-bd_sf"/>
</dbReference>
<dbReference type="InterPro" id="IPR029063">
    <property type="entry name" value="SAM-dependent_MTases_sf"/>
</dbReference>
<dbReference type="EMBL" id="VFQC01000002">
    <property type="protein sequence ID" value="TQN28435.1"/>
    <property type="molecule type" value="Genomic_DNA"/>
</dbReference>
<dbReference type="InterPro" id="IPR001077">
    <property type="entry name" value="COMT_C"/>
</dbReference>
<evidence type="ECO:0000259" key="5">
    <source>
        <dbReference type="Pfam" id="PF00891"/>
    </source>
</evidence>
<dbReference type="GO" id="GO:0008171">
    <property type="term" value="F:O-methyltransferase activity"/>
    <property type="evidence" value="ECO:0007669"/>
    <property type="project" value="InterPro"/>
</dbReference>